<keyword evidence="2" id="KW-1185">Reference proteome</keyword>
<name>A0A6A6Q6F8_9PEZI</name>
<sequence>MHPARYQYCTLWRDVALGQSASHLQQGCSERSTAIGEAGAISPPPFSPRRQAFAASTHDFQLVRLVLLLLQFSTMRLSHVLPTLLGLASLASLASASGTVVESRTVCHTSYGALRTTYYSTSSTSTTCPVSTVTKTKSGSQAVKTSTVLQTVTVAALPTTVTVTSTVDTTSALTTTSVTTSTTGVTATATTTSYSFVGGPSPNKRDVQRHTTTSQPQVHCTVLEYHCTPSVTTTTTTVARGGKGSLTVTVTSQKIITTTPTVKAKHTVTSTSATTSVVTSTSISTTTTTTTTTSTTTFSNFNIAASSDTTVADGTTLDNSQIGGSGAGYAVFDNANTVFTLDSSTGQLYDISTQEIAVIALDGPGANSIYFLTSDNISGNPYEECDCEITGTVLFCNCYGETAFQTDPEGGLYVASSVDDGYNSVTLVVLPVS</sequence>
<gene>
    <name evidence="1" type="ORF">BDY17DRAFT_6369</name>
</gene>
<dbReference type="GeneID" id="54479574"/>
<evidence type="ECO:0000313" key="2">
    <source>
        <dbReference type="Proteomes" id="UP000799767"/>
    </source>
</evidence>
<reference evidence="1" key="1">
    <citation type="journal article" date="2020" name="Stud. Mycol.">
        <title>101 Dothideomycetes genomes: a test case for predicting lifestyles and emergence of pathogens.</title>
        <authorList>
            <person name="Haridas S."/>
            <person name="Albert R."/>
            <person name="Binder M."/>
            <person name="Bloem J."/>
            <person name="Labutti K."/>
            <person name="Salamov A."/>
            <person name="Andreopoulos B."/>
            <person name="Baker S."/>
            <person name="Barry K."/>
            <person name="Bills G."/>
            <person name="Bluhm B."/>
            <person name="Cannon C."/>
            <person name="Castanera R."/>
            <person name="Culley D."/>
            <person name="Daum C."/>
            <person name="Ezra D."/>
            <person name="Gonzalez J."/>
            <person name="Henrissat B."/>
            <person name="Kuo A."/>
            <person name="Liang C."/>
            <person name="Lipzen A."/>
            <person name="Lutzoni F."/>
            <person name="Magnuson J."/>
            <person name="Mondo S."/>
            <person name="Nolan M."/>
            <person name="Ohm R."/>
            <person name="Pangilinan J."/>
            <person name="Park H.-J."/>
            <person name="Ramirez L."/>
            <person name="Alfaro M."/>
            <person name="Sun H."/>
            <person name="Tritt A."/>
            <person name="Yoshinaga Y."/>
            <person name="Zwiers L.-H."/>
            <person name="Turgeon B."/>
            <person name="Goodwin S."/>
            <person name="Spatafora J."/>
            <person name="Crous P."/>
            <person name="Grigoriev I."/>
        </authorList>
    </citation>
    <scope>NUCLEOTIDE SEQUENCE</scope>
    <source>
        <strain evidence="1">CBS 113389</strain>
    </source>
</reference>
<accession>A0A6A6Q6F8</accession>
<evidence type="ECO:0000313" key="1">
    <source>
        <dbReference type="EMBL" id="KAF2487223.1"/>
    </source>
</evidence>
<organism evidence="1 2">
    <name type="scientific">Neohortaea acidophila</name>
    <dbReference type="NCBI Taxonomy" id="245834"/>
    <lineage>
        <taxon>Eukaryota</taxon>
        <taxon>Fungi</taxon>
        <taxon>Dikarya</taxon>
        <taxon>Ascomycota</taxon>
        <taxon>Pezizomycotina</taxon>
        <taxon>Dothideomycetes</taxon>
        <taxon>Dothideomycetidae</taxon>
        <taxon>Mycosphaerellales</taxon>
        <taxon>Teratosphaeriaceae</taxon>
        <taxon>Neohortaea</taxon>
    </lineage>
</organism>
<dbReference type="AlphaFoldDB" id="A0A6A6Q6F8"/>
<protein>
    <submittedName>
        <fullName evidence="1">Uncharacterized protein</fullName>
    </submittedName>
</protein>
<dbReference type="RefSeq" id="XP_033593792.1">
    <property type="nucleotide sequence ID" value="XM_033738572.1"/>
</dbReference>
<proteinExistence type="predicted"/>
<dbReference type="EMBL" id="MU001631">
    <property type="protein sequence ID" value="KAF2487223.1"/>
    <property type="molecule type" value="Genomic_DNA"/>
</dbReference>
<dbReference type="Proteomes" id="UP000799767">
    <property type="component" value="Unassembled WGS sequence"/>
</dbReference>